<organism evidence="1 2">
    <name type="scientific">Fulvitalea axinellae</name>
    <dbReference type="NCBI Taxonomy" id="1182444"/>
    <lineage>
        <taxon>Bacteria</taxon>
        <taxon>Pseudomonadati</taxon>
        <taxon>Bacteroidota</taxon>
        <taxon>Cytophagia</taxon>
        <taxon>Cytophagales</taxon>
        <taxon>Persicobacteraceae</taxon>
        <taxon>Fulvitalea</taxon>
    </lineage>
</organism>
<protein>
    <submittedName>
        <fullName evidence="1">Uncharacterized protein</fullName>
    </submittedName>
</protein>
<dbReference type="Proteomes" id="UP001348817">
    <property type="component" value="Plasmid pFA9"/>
</dbReference>
<dbReference type="KEGG" id="fax:FUAX_54330"/>
<dbReference type="AlphaFoldDB" id="A0AAU9DIN1"/>
<reference evidence="1 2" key="1">
    <citation type="submission" date="2021-12" db="EMBL/GenBank/DDBJ databases">
        <title>Genome sequencing of bacteria with rrn-lacking chromosome and rrn-plasmid.</title>
        <authorList>
            <person name="Anda M."/>
            <person name="Iwasaki W."/>
        </authorList>
    </citation>
    <scope>NUCLEOTIDE SEQUENCE [LARGE SCALE GENOMIC DNA]</scope>
    <source>
        <strain evidence="1 2">DSM 100852</strain>
        <plasmid evidence="1 2">pFA9</plasmid>
    </source>
</reference>
<evidence type="ECO:0000313" key="2">
    <source>
        <dbReference type="Proteomes" id="UP001348817"/>
    </source>
</evidence>
<evidence type="ECO:0000313" key="1">
    <source>
        <dbReference type="EMBL" id="BDD13001.1"/>
    </source>
</evidence>
<keyword evidence="1" id="KW-0614">Plasmid</keyword>
<geneLocation type="plasmid" evidence="1 2">
    <name>pFA9</name>
</geneLocation>
<accession>A0AAU9DIN1</accession>
<name>A0AAU9DIN1_9BACT</name>
<gene>
    <name evidence="1" type="ORF">FUAX_54330</name>
</gene>
<dbReference type="EMBL" id="AP025323">
    <property type="protein sequence ID" value="BDD13001.1"/>
    <property type="molecule type" value="Genomic_DNA"/>
</dbReference>
<sequence>MELTKLLNPSEGLEASFFHLQLLDDCLKSGFSRLSEVQKESLNSFAQIFSSTPFESPLRQAIDALVRGELKSEYFKTIAGARLSLTGAIYDAQLNLLEDAGFGKWTAPQETPPAQPESPLLESCLEFLTEMAINGFDSLENEQLQPFSQTLDNLLKNPQYNRQSSLLIGFINELSQSIPIHSMSSVPLRRWADMWSRAVINSTCVVENGKDETISGELFILGTDINQHSNCVSLKCHGIVQNETENRFVNLTITTYKVDTIVGPECWNLFKDYSDLVTALSENKSLQISELPIVSDNALLWDETKVELLNAFSPLEVAKEHLAEAVQYKVPSFDRHYVHICAPVFLEGYKVKVADGEHRIVADGFEMNVDKSRMSSMSLLTPAMIKTSLSCFGFMRFDGVNWTFQVLTVNTVVKKKEYVVHNATNCGSTVPPAIKKKKKANDSFSILKERSSRLLRK</sequence>
<keyword evidence="2" id="KW-1185">Reference proteome</keyword>
<proteinExistence type="predicted"/>